<reference evidence="1 2" key="1">
    <citation type="journal article" date="2014" name="Genome Announc.">
        <title>Draft Genome Sequences of Two Isolates of the Roseobacter Group, Sulfitobacter sp. Strains 3SOLIMAR09 and 1FIGIMAR09, from Harbors of Mallorca Island (Mediterranean Sea).</title>
        <authorList>
            <person name="Mas-Llado M."/>
            <person name="Pina-Villalonga J.M."/>
            <person name="Brunet-Galmes I."/>
            <person name="Nogales B."/>
            <person name="Bosch R."/>
        </authorList>
    </citation>
    <scope>NUCLEOTIDE SEQUENCE [LARGE SCALE GENOMIC DNA]</scope>
    <source>
        <strain evidence="1 2">1FIGIMAR09</strain>
    </source>
</reference>
<dbReference type="eggNOG" id="ENOG5033BEU">
    <property type="taxonomic scope" value="Bacteria"/>
</dbReference>
<evidence type="ECO:0000313" key="2">
    <source>
        <dbReference type="Proteomes" id="UP000027337"/>
    </source>
</evidence>
<dbReference type="Proteomes" id="UP000027337">
    <property type="component" value="Unassembled WGS sequence"/>
</dbReference>
<name>A0A061SXE2_9RHOB</name>
<protein>
    <submittedName>
        <fullName evidence="1">Uncharacterized protein</fullName>
    </submittedName>
</protein>
<keyword evidence="2" id="KW-1185">Reference proteome</keyword>
<evidence type="ECO:0000313" key="1">
    <source>
        <dbReference type="EMBL" id="KAJ04908.1"/>
    </source>
</evidence>
<dbReference type="AlphaFoldDB" id="A0A061SXE2"/>
<sequence>MPRWLWWAPLAALTCLSAALVFRLGWIAATLEQSDVIARYAALYLQEAGTGAKPTDCAAYPAPDWPGIWIVVRCKPMGETGVSEGVYYVNRFGGRVAAPLPVAGASPFPELEPDT</sequence>
<accession>A0A061SXE2</accession>
<dbReference type="STRING" id="83219.PM02_01490"/>
<proteinExistence type="predicted"/>
<organism evidence="1 2">
    <name type="scientific">Sulfitobacter mediterraneus</name>
    <dbReference type="NCBI Taxonomy" id="83219"/>
    <lineage>
        <taxon>Bacteria</taxon>
        <taxon>Pseudomonadati</taxon>
        <taxon>Pseudomonadota</taxon>
        <taxon>Alphaproteobacteria</taxon>
        <taxon>Rhodobacterales</taxon>
        <taxon>Roseobacteraceae</taxon>
        <taxon>Sulfitobacter</taxon>
    </lineage>
</organism>
<comment type="caution">
    <text evidence="1">The sequence shown here is derived from an EMBL/GenBank/DDBJ whole genome shotgun (WGS) entry which is preliminary data.</text>
</comment>
<dbReference type="EMBL" id="JEMU01000001">
    <property type="protein sequence ID" value="KAJ04908.1"/>
    <property type="molecule type" value="Genomic_DNA"/>
</dbReference>
<dbReference type="RefSeq" id="WP_051583977.1">
    <property type="nucleotide sequence ID" value="NZ_JAFBPZ010000004.1"/>
</dbReference>
<gene>
    <name evidence="1" type="ORF">PM02_01490</name>
</gene>